<name>A0A7S2D1X4_9STRA</name>
<reference evidence="1" key="1">
    <citation type="submission" date="2021-01" db="EMBL/GenBank/DDBJ databases">
        <authorList>
            <person name="Corre E."/>
            <person name="Pelletier E."/>
            <person name="Niang G."/>
            <person name="Scheremetjew M."/>
            <person name="Finn R."/>
            <person name="Kale V."/>
            <person name="Holt S."/>
            <person name="Cochrane G."/>
            <person name="Meng A."/>
            <person name="Brown T."/>
            <person name="Cohen L."/>
        </authorList>
    </citation>
    <scope>NUCLEOTIDE SEQUENCE</scope>
    <source>
        <strain evidence="1">CCMP1381</strain>
    </source>
</reference>
<dbReference type="EMBL" id="HBGS01035268">
    <property type="protein sequence ID" value="CAD9439913.1"/>
    <property type="molecule type" value="Transcribed_RNA"/>
</dbReference>
<protein>
    <submittedName>
        <fullName evidence="1">Uncharacterized protein</fullName>
    </submittedName>
</protein>
<accession>A0A7S2D1X4</accession>
<dbReference type="AlphaFoldDB" id="A0A7S2D1X4"/>
<evidence type="ECO:0000313" key="1">
    <source>
        <dbReference type="EMBL" id="CAD9439913.1"/>
    </source>
</evidence>
<proteinExistence type="predicted"/>
<sequence>MAVTAAIMMSSGFEELDAMFGILFACLRLHVCLPVSRRKTVLGGPLSVAFARVRWMMSNISPGACLSNEFVLMTRVAIMYEPLVSRVYVPVHLAAPIKILECASQRGREALGPKLLCDA</sequence>
<organism evidence="1">
    <name type="scientific">Octactis speculum</name>
    <dbReference type="NCBI Taxonomy" id="3111310"/>
    <lineage>
        <taxon>Eukaryota</taxon>
        <taxon>Sar</taxon>
        <taxon>Stramenopiles</taxon>
        <taxon>Ochrophyta</taxon>
        <taxon>Dictyochophyceae</taxon>
        <taxon>Dictyochales</taxon>
        <taxon>Dictyochaceae</taxon>
        <taxon>Octactis</taxon>
    </lineage>
</organism>
<gene>
    <name evidence="1" type="ORF">DSPE1174_LOCUS18213</name>
</gene>